<organism evidence="2 3">
    <name type="scientific">Cardiocondyla obscurior</name>
    <dbReference type="NCBI Taxonomy" id="286306"/>
    <lineage>
        <taxon>Eukaryota</taxon>
        <taxon>Metazoa</taxon>
        <taxon>Ecdysozoa</taxon>
        <taxon>Arthropoda</taxon>
        <taxon>Hexapoda</taxon>
        <taxon>Insecta</taxon>
        <taxon>Pterygota</taxon>
        <taxon>Neoptera</taxon>
        <taxon>Endopterygota</taxon>
        <taxon>Hymenoptera</taxon>
        <taxon>Apocrita</taxon>
        <taxon>Aculeata</taxon>
        <taxon>Formicoidea</taxon>
        <taxon>Formicidae</taxon>
        <taxon>Myrmicinae</taxon>
        <taxon>Cardiocondyla</taxon>
    </lineage>
</organism>
<name>A0AAW2EED6_9HYME</name>
<keyword evidence="1" id="KW-0812">Transmembrane</keyword>
<dbReference type="AlphaFoldDB" id="A0AAW2EED6"/>
<evidence type="ECO:0000313" key="2">
    <source>
        <dbReference type="EMBL" id="KAL0101748.1"/>
    </source>
</evidence>
<evidence type="ECO:0000256" key="1">
    <source>
        <dbReference type="SAM" id="Phobius"/>
    </source>
</evidence>
<keyword evidence="3" id="KW-1185">Reference proteome</keyword>
<dbReference type="EMBL" id="JADYXP020000024">
    <property type="protein sequence ID" value="KAL0101748.1"/>
    <property type="molecule type" value="Genomic_DNA"/>
</dbReference>
<comment type="caution">
    <text evidence="2">The sequence shown here is derived from an EMBL/GenBank/DDBJ whole genome shotgun (WGS) entry which is preliminary data.</text>
</comment>
<proteinExistence type="predicted"/>
<gene>
    <name evidence="2" type="ORF">PUN28_019106</name>
</gene>
<sequence length="119" mass="13519">MRFSNGRGGYFRKVLTWLVDSVLVTVGFNVALLHKLNEQIHKVMSDDVMLISVFHILSKHIHIKAADFSGSSLDSFKTVNICLIFPDVKVENTFVTPKIKNRKFKINIQNARDNDSSPD</sequence>
<protein>
    <submittedName>
        <fullName evidence="2">Uncharacterized protein</fullName>
    </submittedName>
</protein>
<feature type="transmembrane region" description="Helical" evidence="1">
    <location>
        <begin position="14"/>
        <end position="34"/>
    </location>
</feature>
<reference evidence="2 3" key="1">
    <citation type="submission" date="2023-03" db="EMBL/GenBank/DDBJ databases">
        <title>High recombination rates correlate with genetic variation in Cardiocondyla obscurior ants.</title>
        <authorList>
            <person name="Errbii M."/>
        </authorList>
    </citation>
    <scope>NUCLEOTIDE SEQUENCE [LARGE SCALE GENOMIC DNA]</scope>
    <source>
        <strain evidence="2">Alpha-2009</strain>
        <tissue evidence="2">Whole body</tissue>
    </source>
</reference>
<keyword evidence="1" id="KW-1133">Transmembrane helix</keyword>
<accession>A0AAW2EED6</accession>
<dbReference type="Proteomes" id="UP001430953">
    <property type="component" value="Unassembled WGS sequence"/>
</dbReference>
<keyword evidence="1" id="KW-0472">Membrane</keyword>
<evidence type="ECO:0000313" key="3">
    <source>
        <dbReference type="Proteomes" id="UP001430953"/>
    </source>
</evidence>